<dbReference type="PANTHER" id="PTHR23077">
    <property type="entry name" value="AAA-FAMILY ATPASE"/>
    <property type="match status" value="1"/>
</dbReference>
<evidence type="ECO:0000313" key="3">
    <source>
        <dbReference type="Proteomes" id="UP000051888"/>
    </source>
</evidence>
<proteinExistence type="predicted"/>
<dbReference type="SMART" id="SM00382">
    <property type="entry name" value="AAA"/>
    <property type="match status" value="1"/>
</dbReference>
<dbReference type="CDD" id="cd19481">
    <property type="entry name" value="RecA-like_protease"/>
    <property type="match status" value="1"/>
</dbReference>
<accession>A0A0Q3TEZ2</accession>
<dbReference type="EMBL" id="LJJC01000004">
    <property type="protein sequence ID" value="KQL52185.1"/>
    <property type="molecule type" value="Genomic_DNA"/>
</dbReference>
<dbReference type="AlphaFoldDB" id="A0A0Q3TEZ2"/>
<dbReference type="PANTHER" id="PTHR23077:SF198">
    <property type="entry name" value="ATP-DEPENDENT ZINC METALLOPROTEASE FTSH"/>
    <property type="match status" value="1"/>
</dbReference>
<sequence>MKYYTELLKIIEGGIKKDSQKVNDYATLLAKKLKDDGEEKKSQRIEKILMKSGSFDENTINYSRQVPFDSESKLEVATVLMPIQIEEKTLFYNESLRQQIDEFIDSYKESDRLASYGLNIPSTLLLYGPPGCGKTELAFFIAKRLNLPIVIARLDTLISSYLGSTSKNIRMLFEYAKKNPCILFLDEFDAIAKLRDDVNEQGELKRVVNSLLQNIDFLNDRSVLIGATNHENLLDKAIWRRFGTRLNISYPERQLRREIIIQILSDIGYNTYKRNFLDVLVDLFESLSVADIEQILKKSVRTAVLKNRETEFLDFIEGYFNYIATDVNLDGDPDAVRREKLKFLLKINPSFSLRMLGQILNCHHNTIRSDFKKIQGELE</sequence>
<dbReference type="InterPro" id="IPR050168">
    <property type="entry name" value="AAA_ATPase_domain"/>
</dbReference>
<dbReference type="SUPFAM" id="SSF52540">
    <property type="entry name" value="P-loop containing nucleoside triphosphate hydrolases"/>
    <property type="match status" value="1"/>
</dbReference>
<dbReference type="InterPro" id="IPR027417">
    <property type="entry name" value="P-loop_NTPase"/>
</dbReference>
<name>A0A0Q3TEZ2_9BACI</name>
<dbReference type="STRING" id="157838.AN964_00595"/>
<feature type="domain" description="AAA+ ATPase" evidence="1">
    <location>
        <begin position="120"/>
        <end position="252"/>
    </location>
</feature>
<gene>
    <name evidence="2" type="ORF">AN964_00595</name>
</gene>
<keyword evidence="3" id="KW-1185">Reference proteome</keyword>
<dbReference type="Gene3D" id="3.40.50.300">
    <property type="entry name" value="P-loop containing nucleotide triphosphate hydrolases"/>
    <property type="match status" value="1"/>
</dbReference>
<dbReference type="PATRIC" id="fig|157838.3.peg.127"/>
<dbReference type="Pfam" id="PF00004">
    <property type="entry name" value="AAA"/>
    <property type="match status" value="1"/>
</dbReference>
<protein>
    <recommendedName>
        <fullName evidence="1">AAA+ ATPase domain-containing protein</fullName>
    </recommendedName>
</protein>
<organism evidence="2 3">
    <name type="scientific">Heyndrickxia shackletonii</name>
    <dbReference type="NCBI Taxonomy" id="157838"/>
    <lineage>
        <taxon>Bacteria</taxon>
        <taxon>Bacillati</taxon>
        <taxon>Bacillota</taxon>
        <taxon>Bacilli</taxon>
        <taxon>Bacillales</taxon>
        <taxon>Bacillaceae</taxon>
        <taxon>Heyndrickxia</taxon>
    </lineage>
</organism>
<dbReference type="Proteomes" id="UP000051888">
    <property type="component" value="Unassembled WGS sequence"/>
</dbReference>
<dbReference type="GO" id="GO:0016887">
    <property type="term" value="F:ATP hydrolysis activity"/>
    <property type="evidence" value="ECO:0007669"/>
    <property type="project" value="InterPro"/>
</dbReference>
<dbReference type="RefSeq" id="WP_055737862.1">
    <property type="nucleotide sequence ID" value="NZ_JAAIWL010000048.1"/>
</dbReference>
<evidence type="ECO:0000259" key="1">
    <source>
        <dbReference type="SMART" id="SM00382"/>
    </source>
</evidence>
<dbReference type="InterPro" id="IPR003959">
    <property type="entry name" value="ATPase_AAA_core"/>
</dbReference>
<dbReference type="OrthoDB" id="9806903at2"/>
<evidence type="ECO:0000313" key="2">
    <source>
        <dbReference type="EMBL" id="KQL52185.1"/>
    </source>
</evidence>
<reference evidence="2 3" key="1">
    <citation type="submission" date="2015-09" db="EMBL/GenBank/DDBJ databases">
        <title>Genome sequencing project for genomic taxonomy and phylogenomics of Bacillus-like bacteria.</title>
        <authorList>
            <person name="Liu B."/>
            <person name="Wang J."/>
            <person name="Zhu Y."/>
            <person name="Liu G."/>
            <person name="Chen Q."/>
            <person name="Chen Z."/>
            <person name="Lan J."/>
            <person name="Che J."/>
            <person name="Ge C."/>
            <person name="Shi H."/>
            <person name="Pan Z."/>
            <person name="Liu X."/>
        </authorList>
    </citation>
    <scope>NUCLEOTIDE SEQUENCE [LARGE SCALE GENOMIC DNA]</scope>
    <source>
        <strain evidence="2 3">LMG 18435</strain>
    </source>
</reference>
<comment type="caution">
    <text evidence="2">The sequence shown here is derived from an EMBL/GenBank/DDBJ whole genome shotgun (WGS) entry which is preliminary data.</text>
</comment>
<dbReference type="GO" id="GO:0005524">
    <property type="term" value="F:ATP binding"/>
    <property type="evidence" value="ECO:0007669"/>
    <property type="project" value="InterPro"/>
</dbReference>
<dbReference type="InterPro" id="IPR003593">
    <property type="entry name" value="AAA+_ATPase"/>
</dbReference>